<dbReference type="Pfam" id="PF04892">
    <property type="entry name" value="VanZ"/>
    <property type="match status" value="1"/>
</dbReference>
<dbReference type="Proteomes" id="UP000319976">
    <property type="component" value="Chromosome"/>
</dbReference>
<feature type="transmembrane region" description="Helical" evidence="1">
    <location>
        <begin position="84"/>
        <end position="102"/>
    </location>
</feature>
<dbReference type="NCBIfam" id="NF037970">
    <property type="entry name" value="vanZ_1"/>
    <property type="match status" value="1"/>
</dbReference>
<dbReference type="KEGG" id="chya:V22_18080"/>
<proteinExistence type="predicted"/>
<organism evidence="3 4">
    <name type="scientific">Calycomorphotria hydatis</name>
    <dbReference type="NCBI Taxonomy" id="2528027"/>
    <lineage>
        <taxon>Bacteria</taxon>
        <taxon>Pseudomonadati</taxon>
        <taxon>Planctomycetota</taxon>
        <taxon>Planctomycetia</taxon>
        <taxon>Planctomycetales</taxon>
        <taxon>Planctomycetaceae</taxon>
        <taxon>Calycomorphotria</taxon>
    </lineage>
</organism>
<feature type="transmembrane region" description="Helical" evidence="1">
    <location>
        <begin position="55"/>
        <end position="72"/>
    </location>
</feature>
<dbReference type="RefSeq" id="WP_145261851.1">
    <property type="nucleotide sequence ID" value="NZ_CP036316.1"/>
</dbReference>
<feature type="transmembrane region" description="Helical" evidence="1">
    <location>
        <begin position="20"/>
        <end position="40"/>
    </location>
</feature>
<gene>
    <name evidence="3" type="ORF">V22_18080</name>
</gene>
<name>A0A517T870_9PLAN</name>
<reference evidence="3 4" key="1">
    <citation type="submission" date="2019-02" db="EMBL/GenBank/DDBJ databases">
        <title>Deep-cultivation of Planctomycetes and their phenomic and genomic characterization uncovers novel biology.</title>
        <authorList>
            <person name="Wiegand S."/>
            <person name="Jogler M."/>
            <person name="Boedeker C."/>
            <person name="Pinto D."/>
            <person name="Vollmers J."/>
            <person name="Rivas-Marin E."/>
            <person name="Kohn T."/>
            <person name="Peeters S.H."/>
            <person name="Heuer A."/>
            <person name="Rast P."/>
            <person name="Oberbeckmann S."/>
            <person name="Bunk B."/>
            <person name="Jeske O."/>
            <person name="Meyerdierks A."/>
            <person name="Storesund J.E."/>
            <person name="Kallscheuer N."/>
            <person name="Luecker S."/>
            <person name="Lage O.M."/>
            <person name="Pohl T."/>
            <person name="Merkel B.J."/>
            <person name="Hornburger P."/>
            <person name="Mueller R.-W."/>
            <person name="Bruemmer F."/>
            <person name="Labrenz M."/>
            <person name="Spormann A.M."/>
            <person name="Op den Camp H."/>
            <person name="Overmann J."/>
            <person name="Amann R."/>
            <person name="Jetten M.S.M."/>
            <person name="Mascher T."/>
            <person name="Medema M.H."/>
            <person name="Devos D.P."/>
            <person name="Kaster A.-K."/>
            <person name="Ovreas L."/>
            <person name="Rohde M."/>
            <person name="Galperin M.Y."/>
            <person name="Jogler C."/>
        </authorList>
    </citation>
    <scope>NUCLEOTIDE SEQUENCE [LARGE SCALE GENOMIC DNA]</scope>
    <source>
        <strain evidence="3 4">V22</strain>
    </source>
</reference>
<evidence type="ECO:0000313" key="3">
    <source>
        <dbReference type="EMBL" id="QDT64573.1"/>
    </source>
</evidence>
<dbReference type="OrthoDB" id="288647at2"/>
<dbReference type="EMBL" id="CP036316">
    <property type="protein sequence ID" value="QDT64573.1"/>
    <property type="molecule type" value="Genomic_DNA"/>
</dbReference>
<protein>
    <submittedName>
        <fullName evidence="3">VanZ like family protein</fullName>
    </submittedName>
</protein>
<dbReference type="PANTHER" id="PTHR28008:SF1">
    <property type="entry name" value="DOMAIN PROTEIN, PUTATIVE (AFU_ORTHOLOGUE AFUA_3G10980)-RELATED"/>
    <property type="match status" value="1"/>
</dbReference>
<dbReference type="AlphaFoldDB" id="A0A517T870"/>
<feature type="domain" description="VanZ-like" evidence="2">
    <location>
        <begin position="49"/>
        <end position="130"/>
    </location>
</feature>
<keyword evidence="1" id="KW-0472">Membrane</keyword>
<keyword evidence="1" id="KW-0812">Transmembrane</keyword>
<keyword evidence="4" id="KW-1185">Reference proteome</keyword>
<sequence>MSESTTTNSSLIYHPVVRRFLPVALVLWFCGMFAATHIPFDSDQISSPFPLFDKAVHLALYLGLGGLATLTWSSRREMTARDQVLILLILFAVGAADELLQIPISGRHADVWDWVTDLFGATLGFSIARLALRIPGVADDQNLLTAES</sequence>
<evidence type="ECO:0000256" key="1">
    <source>
        <dbReference type="SAM" id="Phobius"/>
    </source>
</evidence>
<evidence type="ECO:0000259" key="2">
    <source>
        <dbReference type="Pfam" id="PF04892"/>
    </source>
</evidence>
<dbReference type="InterPro" id="IPR006976">
    <property type="entry name" value="VanZ-like"/>
</dbReference>
<keyword evidence="1" id="KW-1133">Transmembrane helix</keyword>
<evidence type="ECO:0000313" key="4">
    <source>
        <dbReference type="Proteomes" id="UP000319976"/>
    </source>
</evidence>
<dbReference type="PANTHER" id="PTHR28008">
    <property type="entry name" value="DOMAIN PROTEIN, PUTATIVE (AFU_ORTHOLOGUE AFUA_3G10980)-RELATED"/>
    <property type="match status" value="1"/>
</dbReference>
<accession>A0A517T870</accession>